<name>A0AAW0CRL9_9AGAR</name>
<proteinExistence type="predicted"/>
<evidence type="ECO:0000313" key="2">
    <source>
        <dbReference type="EMBL" id="KAK7041298.1"/>
    </source>
</evidence>
<keyword evidence="3" id="KW-1185">Reference proteome</keyword>
<protein>
    <submittedName>
        <fullName evidence="2">Uncharacterized protein</fullName>
    </submittedName>
</protein>
<reference evidence="2 3" key="1">
    <citation type="journal article" date="2024" name="J Genomics">
        <title>Draft genome sequencing and assembly of Favolaschia claudopus CIRM-BRFM 2984 isolated from oak limbs.</title>
        <authorList>
            <person name="Navarro D."/>
            <person name="Drula E."/>
            <person name="Chaduli D."/>
            <person name="Cazenave R."/>
            <person name="Ahrendt S."/>
            <person name="Wang J."/>
            <person name="Lipzen A."/>
            <person name="Daum C."/>
            <person name="Barry K."/>
            <person name="Grigoriev I.V."/>
            <person name="Favel A."/>
            <person name="Rosso M.N."/>
            <person name="Martin F."/>
        </authorList>
    </citation>
    <scope>NUCLEOTIDE SEQUENCE [LARGE SCALE GENOMIC DNA]</scope>
    <source>
        <strain evidence="2 3">CIRM-BRFM 2984</strain>
    </source>
</reference>
<feature type="region of interest" description="Disordered" evidence="1">
    <location>
        <begin position="1"/>
        <end position="34"/>
    </location>
</feature>
<organism evidence="2 3">
    <name type="scientific">Favolaschia claudopus</name>
    <dbReference type="NCBI Taxonomy" id="2862362"/>
    <lineage>
        <taxon>Eukaryota</taxon>
        <taxon>Fungi</taxon>
        <taxon>Dikarya</taxon>
        <taxon>Basidiomycota</taxon>
        <taxon>Agaricomycotina</taxon>
        <taxon>Agaricomycetes</taxon>
        <taxon>Agaricomycetidae</taxon>
        <taxon>Agaricales</taxon>
        <taxon>Marasmiineae</taxon>
        <taxon>Mycenaceae</taxon>
        <taxon>Favolaschia</taxon>
    </lineage>
</organism>
<comment type="caution">
    <text evidence="2">The sequence shown here is derived from an EMBL/GenBank/DDBJ whole genome shotgun (WGS) entry which is preliminary data.</text>
</comment>
<evidence type="ECO:0000256" key="1">
    <source>
        <dbReference type="SAM" id="MobiDB-lite"/>
    </source>
</evidence>
<evidence type="ECO:0000313" key="3">
    <source>
        <dbReference type="Proteomes" id="UP001362999"/>
    </source>
</evidence>
<accession>A0AAW0CRL9</accession>
<dbReference type="Proteomes" id="UP001362999">
    <property type="component" value="Unassembled WGS sequence"/>
</dbReference>
<sequence length="157" mass="17339">MMWTGHPGPALRGARLGDVPEHPRTLPRHPRLASGDSPVFGLALSKISPSPSSKHYLTPSLLGNIKWHHFSATSHCPSRLLPPHRTPSLQLKLSEADPVLTWTLRHGASSVEGEGPVPLIPCLHTIGTSSRRRHPKRHLMRHSPLLCFGFWSSMDCL</sequence>
<dbReference type="AlphaFoldDB" id="A0AAW0CRL9"/>
<dbReference type="EMBL" id="JAWWNJ010000014">
    <property type="protein sequence ID" value="KAK7041298.1"/>
    <property type="molecule type" value="Genomic_DNA"/>
</dbReference>
<gene>
    <name evidence="2" type="ORF">R3P38DRAFT_3179954</name>
</gene>